<dbReference type="EMBL" id="JZWV01000292">
    <property type="protein sequence ID" value="KJY34392.1"/>
    <property type="molecule type" value="Genomic_DNA"/>
</dbReference>
<sequence length="160" mass="16758">MTVLPRSGASVRHAAHVAVAVVATAALCVVAEGSAEAAPPATARVGAVAVPGRDDSYGRSALDTLAEVVRGDFDAVSARFDTALRQQASPEVLRKSWEAYQAGFGRYLSHGEPRQAVTAAGTVVSVPLRMAKQPGEFRVTFNTDGRLTGLWFLRPGVPVS</sequence>
<dbReference type="Gene3D" id="3.10.450.590">
    <property type="match status" value="1"/>
</dbReference>
<reference evidence="2 3" key="1">
    <citation type="submission" date="2015-02" db="EMBL/GenBank/DDBJ databases">
        <authorList>
            <person name="Ju K.-S."/>
            <person name="Doroghazi J.R."/>
            <person name="Metcalf W."/>
        </authorList>
    </citation>
    <scope>NUCLEOTIDE SEQUENCE [LARGE SCALE GENOMIC DNA]</scope>
    <source>
        <strain evidence="2 3">NRRL ISP-5550</strain>
    </source>
</reference>
<accession>A0A0F4JJ65</accession>
<evidence type="ECO:0000313" key="3">
    <source>
        <dbReference type="Proteomes" id="UP000033551"/>
    </source>
</evidence>
<evidence type="ECO:0000259" key="1">
    <source>
        <dbReference type="Pfam" id="PF13026"/>
    </source>
</evidence>
<dbReference type="OrthoDB" id="68373at2"/>
<dbReference type="PATRIC" id="fig|68223.7.peg.6488"/>
<dbReference type="Pfam" id="PF13026">
    <property type="entry name" value="DUF3887"/>
    <property type="match status" value="1"/>
</dbReference>
<protein>
    <recommendedName>
        <fullName evidence="1">DUF3887 domain-containing protein</fullName>
    </recommendedName>
</protein>
<gene>
    <name evidence="2" type="ORF">VR44_12015</name>
</gene>
<comment type="caution">
    <text evidence="2">The sequence shown here is derived from an EMBL/GenBank/DDBJ whole genome shotgun (WGS) entry which is preliminary data.</text>
</comment>
<evidence type="ECO:0000313" key="2">
    <source>
        <dbReference type="EMBL" id="KJY34392.1"/>
    </source>
</evidence>
<dbReference type="RefSeq" id="WP_045947437.1">
    <property type="nucleotide sequence ID" value="NZ_JZWV01000292.1"/>
</dbReference>
<feature type="domain" description="DUF3887" evidence="1">
    <location>
        <begin position="69"/>
        <end position="150"/>
    </location>
</feature>
<name>A0A0F4JJ65_9ACTN</name>
<dbReference type="Proteomes" id="UP000033551">
    <property type="component" value="Unassembled WGS sequence"/>
</dbReference>
<dbReference type="AlphaFoldDB" id="A0A0F4JJ65"/>
<proteinExistence type="predicted"/>
<dbReference type="InterPro" id="IPR024981">
    <property type="entry name" value="DUF3887"/>
</dbReference>
<keyword evidence="3" id="KW-1185">Reference proteome</keyword>
<organism evidence="2 3">
    <name type="scientific">Streptomyces katrae</name>
    <dbReference type="NCBI Taxonomy" id="68223"/>
    <lineage>
        <taxon>Bacteria</taxon>
        <taxon>Bacillati</taxon>
        <taxon>Actinomycetota</taxon>
        <taxon>Actinomycetes</taxon>
        <taxon>Kitasatosporales</taxon>
        <taxon>Streptomycetaceae</taxon>
        <taxon>Streptomyces</taxon>
    </lineage>
</organism>